<feature type="region of interest" description="Disordered" evidence="2">
    <location>
        <begin position="692"/>
        <end position="720"/>
    </location>
</feature>
<feature type="compositionally biased region" description="Low complexity" evidence="2">
    <location>
        <begin position="599"/>
        <end position="625"/>
    </location>
</feature>
<comment type="caution">
    <text evidence="3">The sequence shown here is derived from an EMBL/GenBank/DDBJ whole genome shotgun (WGS) entry which is preliminary data.</text>
</comment>
<feature type="compositionally biased region" description="Low complexity" evidence="2">
    <location>
        <begin position="692"/>
        <end position="718"/>
    </location>
</feature>
<name>A0A080Z1F3_PHYNI</name>
<feature type="compositionally biased region" description="Polar residues" evidence="2">
    <location>
        <begin position="571"/>
        <end position="581"/>
    </location>
</feature>
<dbReference type="EMBL" id="ANJA01003933">
    <property type="protein sequence ID" value="ETO60464.1"/>
    <property type="molecule type" value="Genomic_DNA"/>
</dbReference>
<feature type="region of interest" description="Disordered" evidence="2">
    <location>
        <begin position="480"/>
        <end position="627"/>
    </location>
</feature>
<protein>
    <submittedName>
        <fullName evidence="3">Uncharacterized protein</fullName>
    </submittedName>
</protein>
<feature type="compositionally biased region" description="Low complexity" evidence="2">
    <location>
        <begin position="530"/>
        <end position="564"/>
    </location>
</feature>
<sequence>MVPSRPAAYPSHPALSTKIAVSRFALALTPVRLQRQNLAAMSSRATQLSWEASLASVSSPAASRTISTTSASTPTSSMAPSSAISAISVTKSAPAVSLTTMSSAPAPAPAVSTSASSSATVESHQSSAAISSHLPAPRLSEIEGTALHGLLMDAAEETSDRIVAVFGSRITEAVRCLVQLVINPPQPVDPARDRAIAAAASVDDLAGAVSNPASDPRDLAAEIGDLKVRLTDARLAKLIAQRSAGEKQQKLTDLETRFRQSRAECSSLEQALAAETKQRITAEEQPTALSTKMMVHDEVVLRVQKALETANEARASQSRKINHDWQLYKKNLRIYADRLERFHRYLTGRGQSVENLDQKAKRKLLKEELKKVLLVNKYLRKFVDDRDLDPDALLLFAEGGALGELDIGLLGLDKEAVELVQDAVKDLNPSLSAKDQAIELARQVHRFRSVDLSDDDQISISSESSSEDEDERFDMELQSVLAKKTRSSRSHKRSRDDKSDPRSNGKHKKARLASLSSKSKSKAKSKARPKLQSLLKSSSKSKMPKSSSKTSSKTSLTTTTPSQPAVAMQHLTKSASKTRTPTPQPSIPAPDLSAVAIGSTPPESAPVTPVPASSSQKSTQVSQSQPLTAAVASMLASLSPIVTPASSALPMPPLRALLTPVALASAQSSSPTAKTTSQPALSRSSSLSSLASTVDLSPSSPDISSAASPGPISAPDSSQNINNLASTLQWSPMAPSSRSIRTAAAISRWVTSQVIAQESDKSSVFIGAPGQTPPASPRGASEDEHEETKENDSPPALQLQDLEDMSSTGVSSRTRSAYRSIPMSALDPSLSTPPPASVRPASNPLKPSKKILAKVQRYLKPNFQKKGALRCWNLVHSFRTPLAVLKGLVAACSVEGIRAFDDWRKTEHPWRILNQKFPDTANLFDVSPFMPDVFISLRAPKRARTVKLWRQTHGFDAGGNESDVGLALWERGHWVVQSEIEAAVKRLAETHGDSSSIVRNMTRVMDAYFSGRNRRADNLRNKIMQLWDWCVDNDVPTEFILEPTMLWYSYEVLPWVPTTADWCSEVAALDEREPWRNCWIDVPSEHPFNTAYVPCNANAELFVLCGLTEAEVGRAVVVDEELAATDISPSWHQLVSIWSSDSDSTEVSSVAEDEDQAIDEIQSSQGLNALASAAASATL</sequence>
<gene>
    <name evidence="3" type="ORF">F444_21344</name>
</gene>
<feature type="region of interest" description="Disordered" evidence="2">
    <location>
        <begin position="761"/>
        <end position="845"/>
    </location>
</feature>
<evidence type="ECO:0000256" key="1">
    <source>
        <dbReference type="SAM" id="Coils"/>
    </source>
</evidence>
<accession>A0A080Z1F3</accession>
<feature type="compositionally biased region" description="Basic residues" evidence="2">
    <location>
        <begin position="483"/>
        <end position="493"/>
    </location>
</feature>
<feature type="compositionally biased region" description="Basic and acidic residues" evidence="2">
    <location>
        <begin position="780"/>
        <end position="792"/>
    </location>
</feature>
<feature type="compositionally biased region" description="Basic and acidic residues" evidence="2">
    <location>
        <begin position="494"/>
        <end position="503"/>
    </location>
</feature>
<keyword evidence="1" id="KW-0175">Coiled coil</keyword>
<evidence type="ECO:0000313" key="4">
    <source>
        <dbReference type="Proteomes" id="UP000028582"/>
    </source>
</evidence>
<proteinExistence type="predicted"/>
<reference evidence="3 4" key="1">
    <citation type="submission" date="2013-11" db="EMBL/GenBank/DDBJ databases">
        <title>The Genome Sequence of Phytophthora parasitica P1976.</title>
        <authorList>
            <consortium name="The Broad Institute Genomics Platform"/>
            <person name="Russ C."/>
            <person name="Tyler B."/>
            <person name="Panabieres F."/>
            <person name="Shan W."/>
            <person name="Tripathy S."/>
            <person name="Grunwald N."/>
            <person name="Machado M."/>
            <person name="Johnson C.S."/>
            <person name="Walker B."/>
            <person name="Young S."/>
            <person name="Zeng Q."/>
            <person name="Gargeya S."/>
            <person name="Fitzgerald M."/>
            <person name="Haas B."/>
            <person name="Abouelleil A."/>
            <person name="Allen A.W."/>
            <person name="Alvarado L."/>
            <person name="Arachchi H.M."/>
            <person name="Berlin A.M."/>
            <person name="Chapman S.B."/>
            <person name="Gainer-Dewar J."/>
            <person name="Goldberg J."/>
            <person name="Griggs A."/>
            <person name="Gujja S."/>
            <person name="Hansen M."/>
            <person name="Howarth C."/>
            <person name="Imamovic A."/>
            <person name="Ireland A."/>
            <person name="Larimer J."/>
            <person name="McCowan C."/>
            <person name="Murphy C."/>
            <person name="Pearson M."/>
            <person name="Poon T.W."/>
            <person name="Priest M."/>
            <person name="Roberts A."/>
            <person name="Saif S."/>
            <person name="Shea T."/>
            <person name="Sisk P."/>
            <person name="Sykes S."/>
            <person name="Wortman J."/>
            <person name="Nusbaum C."/>
            <person name="Birren B."/>
        </authorList>
    </citation>
    <scope>NUCLEOTIDE SEQUENCE [LARGE SCALE GENOMIC DNA]</scope>
    <source>
        <strain evidence="3 4">P1976</strain>
    </source>
</reference>
<organism evidence="3 4">
    <name type="scientific">Phytophthora nicotianae P1976</name>
    <dbReference type="NCBI Taxonomy" id="1317066"/>
    <lineage>
        <taxon>Eukaryota</taxon>
        <taxon>Sar</taxon>
        <taxon>Stramenopiles</taxon>
        <taxon>Oomycota</taxon>
        <taxon>Peronosporomycetes</taxon>
        <taxon>Peronosporales</taxon>
        <taxon>Peronosporaceae</taxon>
        <taxon>Phytophthora</taxon>
    </lineage>
</organism>
<feature type="compositionally biased region" description="Polar residues" evidence="2">
    <location>
        <begin position="805"/>
        <end position="817"/>
    </location>
</feature>
<dbReference type="OrthoDB" id="10270122at2759"/>
<evidence type="ECO:0000313" key="3">
    <source>
        <dbReference type="EMBL" id="ETO60464.1"/>
    </source>
</evidence>
<evidence type="ECO:0000256" key="2">
    <source>
        <dbReference type="SAM" id="MobiDB-lite"/>
    </source>
</evidence>
<dbReference type="Proteomes" id="UP000028582">
    <property type="component" value="Unassembled WGS sequence"/>
</dbReference>
<feature type="coiled-coil region" evidence="1">
    <location>
        <begin position="251"/>
        <end position="285"/>
    </location>
</feature>
<dbReference type="AlphaFoldDB" id="A0A080Z1F3"/>
<feature type="compositionally biased region" description="Basic residues" evidence="2">
    <location>
        <begin position="519"/>
        <end position="529"/>
    </location>
</feature>